<evidence type="ECO:0000256" key="1">
    <source>
        <dbReference type="SAM" id="MobiDB-lite"/>
    </source>
</evidence>
<feature type="compositionally biased region" description="Gly residues" evidence="1">
    <location>
        <begin position="152"/>
        <end position="180"/>
    </location>
</feature>
<gene>
    <name evidence="3" type="ORF">Pen02_75660</name>
</gene>
<feature type="region of interest" description="Disordered" evidence="1">
    <location>
        <begin position="148"/>
        <end position="180"/>
    </location>
</feature>
<comment type="caution">
    <text evidence="3">The sequence shown here is derived from an EMBL/GenBank/DDBJ whole genome shotgun (WGS) entry which is preliminary data.</text>
</comment>
<sequence>MVVTRTVLLHLLDGAGRPLGVLPRYDVPAPWWQEVSDVVAGARQRYGLDVAVLRLLHADRPEPPGGTVGYLAQLDDGAVVPDGTPLAPFDVDLRPEPLRAPWAVPGGPAASLRWAAAELHRAGHGPHVAVAQRAWNLSAIWRLDGPDPGAGSAPGAGSVPGGGSASGAGSVSGGGPGPDGRVGGGASVWLKQVPEFFGHEAVLLRWLGAAVPDLVPVLLAADGCGRMLLEHVPGQDGYGLDPAGRNAIAADMHRIQLASVDRVDKLVAGGVPDQRAAALVRTVRDRLGPHRADLGPVRTLLAGLPRRMAEVAGCGLPDVLVHGDLHPGNVRIAGDQRVIIDWGDGFVGHPAFDILRLTEGLDPEPTRFLLAEWVRRWRSSVPGSDPARAVELLRPVAALRMAAVYAHFLARIEPSERVFHAVDVPAYLHRAARSG</sequence>
<name>A0ABQ4ED87_9ACTN</name>
<dbReference type="InterPro" id="IPR011009">
    <property type="entry name" value="Kinase-like_dom_sf"/>
</dbReference>
<accession>A0ABQ4ED87</accession>
<evidence type="ECO:0000259" key="2">
    <source>
        <dbReference type="Pfam" id="PF01636"/>
    </source>
</evidence>
<evidence type="ECO:0000313" key="4">
    <source>
        <dbReference type="Proteomes" id="UP000646749"/>
    </source>
</evidence>
<dbReference type="Proteomes" id="UP000646749">
    <property type="component" value="Unassembled WGS sequence"/>
</dbReference>
<organism evidence="3 4">
    <name type="scientific">Plantactinospora endophytica</name>
    <dbReference type="NCBI Taxonomy" id="673535"/>
    <lineage>
        <taxon>Bacteria</taxon>
        <taxon>Bacillati</taxon>
        <taxon>Actinomycetota</taxon>
        <taxon>Actinomycetes</taxon>
        <taxon>Micromonosporales</taxon>
        <taxon>Micromonosporaceae</taxon>
        <taxon>Plantactinospora</taxon>
    </lineage>
</organism>
<feature type="domain" description="Aminoglycoside phosphotransferase" evidence="2">
    <location>
        <begin position="195"/>
        <end position="382"/>
    </location>
</feature>
<dbReference type="SUPFAM" id="SSF56112">
    <property type="entry name" value="Protein kinase-like (PK-like)"/>
    <property type="match status" value="1"/>
</dbReference>
<proteinExistence type="predicted"/>
<dbReference type="Gene3D" id="3.90.1200.10">
    <property type="match status" value="1"/>
</dbReference>
<dbReference type="EMBL" id="BONW01000044">
    <property type="protein sequence ID" value="GIG92630.1"/>
    <property type="molecule type" value="Genomic_DNA"/>
</dbReference>
<protein>
    <recommendedName>
        <fullName evidence="2">Aminoglycoside phosphotransferase domain-containing protein</fullName>
    </recommendedName>
</protein>
<reference evidence="3 4" key="1">
    <citation type="submission" date="2021-01" db="EMBL/GenBank/DDBJ databases">
        <title>Whole genome shotgun sequence of Plantactinospora endophytica NBRC 110450.</title>
        <authorList>
            <person name="Komaki H."/>
            <person name="Tamura T."/>
        </authorList>
    </citation>
    <scope>NUCLEOTIDE SEQUENCE [LARGE SCALE GENOMIC DNA]</scope>
    <source>
        <strain evidence="3 4">NBRC 110450</strain>
    </source>
</reference>
<keyword evidence="4" id="KW-1185">Reference proteome</keyword>
<dbReference type="Pfam" id="PF01636">
    <property type="entry name" value="APH"/>
    <property type="match status" value="1"/>
</dbReference>
<dbReference type="InterPro" id="IPR002575">
    <property type="entry name" value="Aminoglycoside_PTrfase"/>
</dbReference>
<evidence type="ECO:0000313" key="3">
    <source>
        <dbReference type="EMBL" id="GIG92630.1"/>
    </source>
</evidence>